<feature type="binding site" evidence="5">
    <location>
        <position position="176"/>
    </location>
    <ligand>
        <name>glyoxylate</name>
        <dbReference type="ChEBI" id="CHEBI:36655"/>
    </ligand>
</feature>
<proteinExistence type="inferred from homology"/>
<feature type="binding site" evidence="5">
    <location>
        <position position="173"/>
    </location>
    <ligand>
        <name>FMN</name>
        <dbReference type="ChEBI" id="CHEBI:58210"/>
    </ligand>
</feature>
<dbReference type="EMBL" id="JAGPNK010000010">
    <property type="protein sequence ID" value="KAH7312588.1"/>
    <property type="molecule type" value="Genomic_DNA"/>
</dbReference>
<dbReference type="InterPro" id="IPR012133">
    <property type="entry name" value="Alpha-hydoxy_acid_DH_FMN"/>
</dbReference>
<gene>
    <name evidence="8" type="ORF">B0I35DRAFT_59320</name>
</gene>
<dbReference type="Proteomes" id="UP000813444">
    <property type="component" value="Unassembled WGS sequence"/>
</dbReference>
<evidence type="ECO:0000259" key="7">
    <source>
        <dbReference type="PROSITE" id="PS51349"/>
    </source>
</evidence>
<dbReference type="InterPro" id="IPR008259">
    <property type="entry name" value="FMN_hydac_DH_AS"/>
</dbReference>
<dbReference type="InterPro" id="IPR000262">
    <property type="entry name" value="FMN-dep_DH"/>
</dbReference>
<comment type="caution">
    <text evidence="8">The sequence shown here is derived from an EMBL/GenBank/DDBJ whole genome shotgun (WGS) entry which is preliminary data.</text>
</comment>
<dbReference type="PANTHER" id="PTHR10578">
    <property type="entry name" value="S -2-HYDROXY-ACID OXIDASE-RELATED"/>
    <property type="match status" value="1"/>
</dbReference>
<evidence type="ECO:0000256" key="5">
    <source>
        <dbReference type="PIRSR" id="PIRSR000138-2"/>
    </source>
</evidence>
<reference evidence="8" key="1">
    <citation type="journal article" date="2021" name="Nat. Commun.">
        <title>Genetic determinants of endophytism in the Arabidopsis root mycobiome.</title>
        <authorList>
            <person name="Mesny F."/>
            <person name="Miyauchi S."/>
            <person name="Thiergart T."/>
            <person name="Pickel B."/>
            <person name="Atanasova L."/>
            <person name="Karlsson M."/>
            <person name="Huettel B."/>
            <person name="Barry K.W."/>
            <person name="Haridas S."/>
            <person name="Chen C."/>
            <person name="Bauer D."/>
            <person name="Andreopoulos W."/>
            <person name="Pangilinan J."/>
            <person name="LaButti K."/>
            <person name="Riley R."/>
            <person name="Lipzen A."/>
            <person name="Clum A."/>
            <person name="Drula E."/>
            <person name="Henrissat B."/>
            <person name="Kohler A."/>
            <person name="Grigoriev I.V."/>
            <person name="Martin F.M."/>
            <person name="Hacquard S."/>
        </authorList>
    </citation>
    <scope>NUCLEOTIDE SEQUENCE</scope>
    <source>
        <strain evidence="8">MPI-CAGE-CH-0235</strain>
    </source>
</reference>
<feature type="binding site" evidence="5">
    <location>
        <position position="211"/>
    </location>
    <ligand>
        <name>glyoxylate</name>
        <dbReference type="ChEBI" id="CHEBI:36655"/>
    </ligand>
</feature>
<dbReference type="PROSITE" id="PS51349">
    <property type="entry name" value="FMN_HYDROXY_ACID_DH_2"/>
    <property type="match status" value="1"/>
</dbReference>
<feature type="binding site" evidence="5">
    <location>
        <position position="271"/>
    </location>
    <ligand>
        <name>FMN</name>
        <dbReference type="ChEBI" id="CHEBI:58210"/>
    </ligand>
</feature>
<protein>
    <submittedName>
        <fullName evidence="8">Cytochrome b2</fullName>
    </submittedName>
</protein>
<dbReference type="Pfam" id="PF01070">
    <property type="entry name" value="FMN_dh"/>
    <property type="match status" value="1"/>
</dbReference>
<dbReference type="AlphaFoldDB" id="A0A8K0WP98"/>
<dbReference type="PROSITE" id="PS00557">
    <property type="entry name" value="FMN_HYDROXY_ACID_DH_1"/>
    <property type="match status" value="1"/>
</dbReference>
<dbReference type="PANTHER" id="PTHR10578:SF140">
    <property type="entry name" value="FMN HYDROXY ACID DEHYDROGENASE DOMAIN-CONTAINING PROTEIN"/>
    <property type="match status" value="1"/>
</dbReference>
<feature type="binding site" evidence="5">
    <location>
        <begin position="307"/>
        <end position="311"/>
    </location>
    <ligand>
        <name>FMN</name>
        <dbReference type="ChEBI" id="CHEBI:58210"/>
    </ligand>
</feature>
<evidence type="ECO:0000313" key="8">
    <source>
        <dbReference type="EMBL" id="KAH7312588.1"/>
    </source>
</evidence>
<comment type="similarity">
    <text evidence="3">Belongs to the FMN-dependent alpha-hydroxy acid dehydrogenase family.</text>
</comment>
<feature type="binding site" evidence="5">
    <location>
        <position position="202"/>
    </location>
    <ligand>
        <name>FMN</name>
        <dbReference type="ChEBI" id="CHEBI:58210"/>
    </ligand>
</feature>
<keyword evidence="6" id="KW-0732">Signal</keyword>
<feature type="active site" description="Proton acceptor" evidence="4">
    <location>
        <position position="273"/>
    </location>
</feature>
<keyword evidence="9" id="KW-1185">Reference proteome</keyword>
<evidence type="ECO:0000256" key="2">
    <source>
        <dbReference type="ARBA" id="ARBA00023002"/>
    </source>
</evidence>
<feature type="binding site" evidence="5">
    <location>
        <position position="273"/>
    </location>
    <ligand>
        <name>glyoxylate</name>
        <dbReference type="ChEBI" id="CHEBI:36655"/>
    </ligand>
</feature>
<comment type="cofactor">
    <cofactor evidence="1">
        <name>FMN</name>
        <dbReference type="ChEBI" id="CHEBI:58210"/>
    </cofactor>
</comment>
<evidence type="ECO:0000256" key="3">
    <source>
        <dbReference type="ARBA" id="ARBA00024042"/>
    </source>
</evidence>
<dbReference type="InterPro" id="IPR037396">
    <property type="entry name" value="FMN_HAD"/>
</dbReference>
<sequence>MLPLVILATFLKPALAARAFLNEPDTGIDRTVGDIGVGILPDLTDMVSLPDFDFAARNYLPALNYTYYRQAAGGEGSYRNNLEIFGNYRFLPRQMQDVTALNSTLPTTILGYNFSLPFFIAPASRAAYGHPKAEAGLVEAAGREGILYARSQFATLSINEVHALKAPGQVLFQQFYRAPTLEEDQANLDSIAAVGAKAVILTVDTNSYGSRQRGLRYGFDRTENRGYRNVTWEYYHTLRNMTSLPIVLKGIQNVRDAQAAVDNGVAAIYLSNHGGRQLETSPSALEVAHDIYVNAPDIYKQIEVYADGGVRYGSDILKLMAFGVRAVGLARPFMYANIYGVEGVQRAIQLLRNELSRDASNLGLADIKALNTSWIQTTRSSWVGFI</sequence>
<feature type="signal peptide" evidence="6">
    <location>
        <begin position="1"/>
        <end position="16"/>
    </location>
</feature>
<organism evidence="8 9">
    <name type="scientific">Stachybotrys elegans</name>
    <dbReference type="NCBI Taxonomy" id="80388"/>
    <lineage>
        <taxon>Eukaryota</taxon>
        <taxon>Fungi</taxon>
        <taxon>Dikarya</taxon>
        <taxon>Ascomycota</taxon>
        <taxon>Pezizomycotina</taxon>
        <taxon>Sordariomycetes</taxon>
        <taxon>Hypocreomycetidae</taxon>
        <taxon>Hypocreales</taxon>
        <taxon>Stachybotryaceae</taxon>
        <taxon>Stachybotrys</taxon>
    </lineage>
</organism>
<evidence type="ECO:0000256" key="6">
    <source>
        <dbReference type="SAM" id="SignalP"/>
    </source>
</evidence>
<feature type="binding site" evidence="5">
    <location>
        <position position="151"/>
    </location>
    <ligand>
        <name>FMN</name>
        <dbReference type="ChEBI" id="CHEBI:58210"/>
    </ligand>
</feature>
<dbReference type="OrthoDB" id="1925334at2759"/>
<evidence type="ECO:0000256" key="1">
    <source>
        <dbReference type="ARBA" id="ARBA00001917"/>
    </source>
</evidence>
<feature type="domain" description="FMN hydroxy acid dehydrogenase" evidence="7">
    <location>
        <begin position="41"/>
        <end position="380"/>
    </location>
</feature>
<feature type="binding site" evidence="5">
    <location>
        <position position="276"/>
    </location>
    <ligand>
        <name>glyoxylate</name>
        <dbReference type="ChEBI" id="CHEBI:36655"/>
    </ligand>
</feature>
<feature type="binding site" evidence="5">
    <location>
        <position position="249"/>
    </location>
    <ligand>
        <name>FMN</name>
        <dbReference type="ChEBI" id="CHEBI:58210"/>
    </ligand>
</feature>
<dbReference type="GO" id="GO:0016491">
    <property type="term" value="F:oxidoreductase activity"/>
    <property type="evidence" value="ECO:0007669"/>
    <property type="project" value="UniProtKB-KW"/>
</dbReference>
<dbReference type="PIRSF" id="PIRSF000138">
    <property type="entry name" value="Al-hdrx_acd_dh"/>
    <property type="match status" value="1"/>
</dbReference>
<dbReference type="SUPFAM" id="SSF51395">
    <property type="entry name" value="FMN-linked oxidoreductases"/>
    <property type="match status" value="1"/>
</dbReference>
<accession>A0A8K0WP98</accession>
<evidence type="ECO:0000256" key="4">
    <source>
        <dbReference type="PIRSR" id="PIRSR000138-1"/>
    </source>
</evidence>
<name>A0A8K0WP98_9HYPO</name>
<feature type="binding site" evidence="5">
    <location>
        <position position="67"/>
    </location>
    <ligand>
        <name>glyoxylate</name>
        <dbReference type="ChEBI" id="CHEBI:36655"/>
    </ligand>
</feature>
<feature type="chain" id="PRO_5035430037" evidence="6">
    <location>
        <begin position="17"/>
        <end position="386"/>
    </location>
</feature>
<dbReference type="Gene3D" id="3.20.20.70">
    <property type="entry name" value="Aldolase class I"/>
    <property type="match status" value="1"/>
</dbReference>
<keyword evidence="5" id="KW-0285">Flavoprotein</keyword>
<evidence type="ECO:0000313" key="9">
    <source>
        <dbReference type="Proteomes" id="UP000813444"/>
    </source>
</evidence>
<dbReference type="GO" id="GO:0010181">
    <property type="term" value="F:FMN binding"/>
    <property type="evidence" value="ECO:0007669"/>
    <property type="project" value="InterPro"/>
</dbReference>
<dbReference type="InterPro" id="IPR013785">
    <property type="entry name" value="Aldolase_TIM"/>
</dbReference>
<keyword evidence="2" id="KW-0560">Oxidoreductase</keyword>
<keyword evidence="5" id="KW-0288">FMN</keyword>